<dbReference type="RefSeq" id="WP_067717233.1">
    <property type="nucleotide sequence ID" value="NZ_LPVJ01000051.1"/>
</dbReference>
<name>A0A101XQ05_9BACL</name>
<comment type="caution">
    <text evidence="5">The sequence shown here is derived from an EMBL/GenBank/DDBJ whole genome shotgun (WGS) entry which is preliminary data.</text>
</comment>
<dbReference type="OrthoDB" id="9778567at2"/>
<dbReference type="InterPro" id="IPR029000">
    <property type="entry name" value="Cyclophilin-like_dom_sf"/>
</dbReference>
<evidence type="ECO:0000256" key="1">
    <source>
        <dbReference type="ARBA" id="ARBA00022741"/>
    </source>
</evidence>
<reference evidence="5 6" key="1">
    <citation type="submission" date="2015-12" db="EMBL/GenBank/DDBJ databases">
        <title>Draft genome sequence of Acidibacillus ferrooxidans ITV001, isolated from a chalcopyrite acid mine drainage site in Brazil.</title>
        <authorList>
            <person name="Dall'Agnol H."/>
            <person name="Nancucheo I."/>
            <person name="Johnson B."/>
            <person name="Oliveira R."/>
            <person name="Leite L."/>
            <person name="Pylro V."/>
            <person name="Nunes G.L."/>
            <person name="Tzotzos G."/>
            <person name="Fernandes G.R."/>
            <person name="Dutra J."/>
            <person name="Orellana S.C."/>
            <person name="Oliveira G."/>
        </authorList>
    </citation>
    <scope>NUCLEOTIDE SEQUENCE [LARGE SCALE GENOMIC DNA]</scope>
    <source>
        <strain evidence="6">ITV01</strain>
    </source>
</reference>
<dbReference type="GO" id="GO:0016787">
    <property type="term" value="F:hydrolase activity"/>
    <property type="evidence" value="ECO:0007669"/>
    <property type="project" value="UniProtKB-KW"/>
</dbReference>
<organism evidence="5 6">
    <name type="scientific">Ferroacidibacillus organovorans</name>
    <dbReference type="NCBI Taxonomy" id="1765683"/>
    <lineage>
        <taxon>Bacteria</taxon>
        <taxon>Bacillati</taxon>
        <taxon>Bacillota</taxon>
        <taxon>Bacilli</taxon>
        <taxon>Bacillales</taxon>
        <taxon>Alicyclobacillaceae</taxon>
        <taxon>Ferroacidibacillus</taxon>
    </lineage>
</organism>
<dbReference type="EMBL" id="LPVJ01000051">
    <property type="protein sequence ID" value="KUO95442.1"/>
    <property type="molecule type" value="Genomic_DNA"/>
</dbReference>
<dbReference type="InterPro" id="IPR003833">
    <property type="entry name" value="CT_C_D"/>
</dbReference>
<dbReference type="PANTHER" id="PTHR34698">
    <property type="entry name" value="5-OXOPROLINASE SUBUNIT B"/>
    <property type="match status" value="1"/>
</dbReference>
<keyword evidence="2" id="KW-0378">Hydrolase</keyword>
<keyword evidence="3" id="KW-0067">ATP-binding</keyword>
<dbReference type="PANTHER" id="PTHR34698:SF2">
    <property type="entry name" value="5-OXOPROLINASE SUBUNIT B"/>
    <property type="match status" value="1"/>
</dbReference>
<dbReference type="Pfam" id="PF02682">
    <property type="entry name" value="CT_C_D"/>
    <property type="match status" value="1"/>
</dbReference>
<dbReference type="AlphaFoldDB" id="A0A101XQ05"/>
<keyword evidence="1" id="KW-0547">Nucleotide-binding</keyword>
<proteinExistence type="predicted"/>
<feature type="domain" description="Carboxyltransferase" evidence="4">
    <location>
        <begin position="8"/>
        <end position="191"/>
    </location>
</feature>
<evidence type="ECO:0000313" key="5">
    <source>
        <dbReference type="EMBL" id="KUO95442.1"/>
    </source>
</evidence>
<evidence type="ECO:0000256" key="2">
    <source>
        <dbReference type="ARBA" id="ARBA00022801"/>
    </source>
</evidence>
<keyword evidence="6" id="KW-1185">Reference proteome</keyword>
<accession>A0A101XQ05</accession>
<evidence type="ECO:0000259" key="4">
    <source>
        <dbReference type="SMART" id="SM00796"/>
    </source>
</evidence>
<gene>
    <name evidence="5" type="ORF">ATW55_02985</name>
</gene>
<dbReference type="Proteomes" id="UP000053557">
    <property type="component" value="Unassembled WGS sequence"/>
</dbReference>
<dbReference type="SUPFAM" id="SSF50891">
    <property type="entry name" value="Cyclophilin-like"/>
    <property type="match status" value="1"/>
</dbReference>
<protein>
    <recommendedName>
        <fullName evidence="4">Carboxyltransferase domain-containing protein</fullName>
    </recommendedName>
</protein>
<sequence>MARRLPEMRVTWFGDEAVLVEGVPHDLRHALVVAKRPGWLREIVCVGSEAMLYLQVSPRIREDLFCRETLYAMICAWLNDTKQGKTVTAMRSAKTHVCTVRYGGADTDLDEVAQRVGLSAPDVIALHVKPTYIVDAAGFVPGFAYLKGLLQTLHLPRKAVPRAQVFSGAVAIAAGYTGIYLQPARGGGGLWECLSILRPLHCGSGTLNLPRFWNLATAWCFAQPTRSKVGRL</sequence>
<dbReference type="InterPro" id="IPR010016">
    <property type="entry name" value="PxpB"/>
</dbReference>
<evidence type="ECO:0000313" key="6">
    <source>
        <dbReference type="Proteomes" id="UP000053557"/>
    </source>
</evidence>
<evidence type="ECO:0000256" key="3">
    <source>
        <dbReference type="ARBA" id="ARBA00022840"/>
    </source>
</evidence>
<dbReference type="GO" id="GO:0005524">
    <property type="term" value="F:ATP binding"/>
    <property type="evidence" value="ECO:0007669"/>
    <property type="project" value="UniProtKB-KW"/>
</dbReference>
<dbReference type="SMART" id="SM00796">
    <property type="entry name" value="AHS1"/>
    <property type="match status" value="1"/>
</dbReference>
<dbReference type="Gene3D" id="2.40.100.10">
    <property type="entry name" value="Cyclophilin-like"/>
    <property type="match status" value="1"/>
</dbReference>